<evidence type="ECO:0000256" key="1">
    <source>
        <dbReference type="SAM" id="MobiDB-lite"/>
    </source>
</evidence>
<reference evidence="5 6" key="1">
    <citation type="journal article" date="2012" name="BMC Genomics">
        <title>Tools to kill: Genome of one of the most destructive plant pathogenic fungi Macrophomina phaseolina.</title>
        <authorList>
            <person name="Islam M.S."/>
            <person name="Haque M.S."/>
            <person name="Islam M.M."/>
            <person name="Emdad E.M."/>
            <person name="Halim A."/>
            <person name="Hossen Q.M.M."/>
            <person name="Hossain M.Z."/>
            <person name="Ahmed B."/>
            <person name="Rahim S."/>
            <person name="Rahman M.S."/>
            <person name="Alam M.M."/>
            <person name="Hou S."/>
            <person name="Wan X."/>
            <person name="Saito J.A."/>
            <person name="Alam M."/>
        </authorList>
    </citation>
    <scope>NUCLEOTIDE SEQUENCE [LARGE SCALE GENOMIC DNA]</scope>
    <source>
        <strain evidence="5 6">MS6</strain>
    </source>
</reference>
<dbReference type="HOGENOM" id="CLU_284416_0_0_1"/>
<evidence type="ECO:0000313" key="6">
    <source>
        <dbReference type="Proteomes" id="UP000007129"/>
    </source>
</evidence>
<feature type="compositionally biased region" description="Low complexity" evidence="1">
    <location>
        <begin position="374"/>
        <end position="389"/>
    </location>
</feature>
<dbReference type="OrthoDB" id="20872at2759"/>
<evidence type="ECO:0000259" key="4">
    <source>
        <dbReference type="Pfam" id="PF26082"/>
    </source>
</evidence>
<evidence type="ECO:0000313" key="5">
    <source>
        <dbReference type="EMBL" id="EKG21156.1"/>
    </source>
</evidence>
<feature type="region of interest" description="Disordered" evidence="1">
    <location>
        <begin position="656"/>
        <end position="687"/>
    </location>
</feature>
<feature type="compositionally biased region" description="Polar residues" evidence="1">
    <location>
        <begin position="349"/>
        <end position="361"/>
    </location>
</feature>
<gene>
    <name evidence="5" type="ORF">MPH_01512</name>
</gene>
<feature type="domain" description="Heterokaryon incompatibility" evidence="3">
    <location>
        <begin position="763"/>
        <end position="868"/>
    </location>
</feature>
<evidence type="ECO:0000256" key="2">
    <source>
        <dbReference type="SAM" id="SignalP"/>
    </source>
</evidence>
<dbReference type="VEuPathDB" id="FungiDB:MPH_01512"/>
<sequence length="1092" mass="124980">MQPKALIALSSVVPLCLIATSTPPTLHMDPQRDFFRDPTLEYTMLSSIHAHQNRCQASFEELIQSVENPWRSYGDDLPLETVQTEFDRFKVWAGSLGAQQKPHKRTSLDYRLRDSYFYSNQVISLLIDLNDTLNKASQLLRGYRPPFDELDGAVEQHSDPDSDSDISQSDSQDITGSTEHPSGFDRLRLLIDSSQADSGTSHSHYVTSQDTPLWSPAREMPQLGITLKDIIKHLYKLSSIIRRPVPTDRLSRSASIPVQEFQIFDKRHTAECFPRASPTLIERLAKCTTRRRQLLIYNERHYGRLADLSDQFRDTKGKEQPLDVSPVTRGSAEGALGLSEEPREPTPSAVANSSLAPTTEASRFIPPEPSQALETQSESESGSSYAFSETGTERIHIPPRPTDSEGDELHQFLCPFCFHLVDIRNSRAWTRHVFRDLQAYVCTFDDCPHADRMYETRNDWFEHELQHHRREWHCNVPDHPVYQRKAQFESHMREIHSSQVTEAQLPLLTQMCERSSLSETIVCTLCTAEETDEHGFVRRLPRVDDSSTHANPAAPGIAAEKGSPPGFWGFDMKFKEKGLDATTSWVLQLPEQYENLWLSHDETRRLRPVARALEPPIPPTDVYVAGHVLKKHLAQHLERIALFAILPSKHFGDDKDSVDTRNAMSHSLSTDRPLKHSCTTGESSASEALSVERPSMQSIILDPILDFDNLVEKLAQWLRRCVRDHPLCRKATVEHYPRRLIKIGKSTSDLRLINIKDEKEPVYACLSFCWGRGPLPKLLLDNLDVYMQRIDYSSLPKTFQEAVVLTKRLGIDYLWINSLCIVQDSSGEREFELTEMPRVFQNAHLTIAASFGDDTSTGLYKIRESPPQHAGYYPLSPLKRQIWMFQEEYLSTRVLYCEDKEIRWICNTERRCECRGPLYEPKQDPTYEEWYRLVEFYSVRTPGLSIDWPLAISYLALMFAEKLNDEYVAGLWKNDLLSGLLWWRPGPAQTPDTYIAPSWSWASALNKIDYYGRCRHTYAKLLSTTCQPLSGNPYDRILDGTVVLDGVLMCGLTYESLAAVKKTSQHRFLPGRHNSFPNFCSMPYSEDNEEQR</sequence>
<feature type="region of interest" description="Disordered" evidence="1">
    <location>
        <begin position="149"/>
        <end position="182"/>
    </location>
</feature>
<feature type="signal peptide" evidence="2">
    <location>
        <begin position="1"/>
        <end position="18"/>
    </location>
</feature>
<name>K2RF75_MACPH</name>
<protein>
    <submittedName>
        <fullName evidence="5">Heterokaryon incompatibility</fullName>
    </submittedName>
</protein>
<feature type="chain" id="PRO_5003863703" evidence="2">
    <location>
        <begin position="19"/>
        <end position="1092"/>
    </location>
</feature>
<comment type="caution">
    <text evidence="5">The sequence shown here is derived from an EMBL/GenBank/DDBJ whole genome shotgun (WGS) entry which is preliminary data.</text>
</comment>
<dbReference type="Proteomes" id="UP000007129">
    <property type="component" value="Unassembled WGS sequence"/>
</dbReference>
<dbReference type="Pfam" id="PF26082">
    <property type="entry name" value="zf-C2H2_AcuF"/>
    <property type="match status" value="1"/>
</dbReference>
<accession>K2RF75</accession>
<feature type="region of interest" description="Disordered" evidence="1">
    <location>
        <begin position="336"/>
        <end position="404"/>
    </location>
</feature>
<feature type="domain" description="Oxidoreductase acuF-like C2H2 type zinc-finger" evidence="4">
    <location>
        <begin position="411"/>
        <end position="437"/>
    </location>
</feature>
<keyword evidence="2" id="KW-0732">Signal</keyword>
<dbReference type="InterPro" id="IPR058925">
    <property type="entry name" value="zf-C2H2_AcuF"/>
</dbReference>
<dbReference type="AlphaFoldDB" id="K2RF75"/>
<dbReference type="InParanoid" id="K2RF75"/>
<dbReference type="PANTHER" id="PTHR33112:SF9">
    <property type="entry name" value="HETEROKARYON INCOMPATIBILITY DOMAIN-CONTAINING PROTEIN"/>
    <property type="match status" value="1"/>
</dbReference>
<feature type="compositionally biased region" description="Polar residues" evidence="1">
    <location>
        <begin position="677"/>
        <end position="687"/>
    </location>
</feature>
<dbReference type="Pfam" id="PF06985">
    <property type="entry name" value="HET"/>
    <property type="match status" value="1"/>
</dbReference>
<dbReference type="PANTHER" id="PTHR33112">
    <property type="entry name" value="DOMAIN PROTEIN, PUTATIVE-RELATED"/>
    <property type="match status" value="1"/>
</dbReference>
<feature type="compositionally biased region" description="Low complexity" evidence="1">
    <location>
        <begin position="165"/>
        <end position="174"/>
    </location>
</feature>
<evidence type="ECO:0000259" key="3">
    <source>
        <dbReference type="Pfam" id="PF06985"/>
    </source>
</evidence>
<feature type="compositionally biased region" description="Polar residues" evidence="1">
    <location>
        <begin position="660"/>
        <end position="670"/>
    </location>
</feature>
<dbReference type="InterPro" id="IPR010730">
    <property type="entry name" value="HET"/>
</dbReference>
<dbReference type="EMBL" id="AHHD01000056">
    <property type="protein sequence ID" value="EKG21156.1"/>
    <property type="molecule type" value="Genomic_DNA"/>
</dbReference>
<organism evidence="5 6">
    <name type="scientific">Macrophomina phaseolina (strain MS6)</name>
    <name type="common">Charcoal rot fungus</name>
    <dbReference type="NCBI Taxonomy" id="1126212"/>
    <lineage>
        <taxon>Eukaryota</taxon>
        <taxon>Fungi</taxon>
        <taxon>Dikarya</taxon>
        <taxon>Ascomycota</taxon>
        <taxon>Pezizomycotina</taxon>
        <taxon>Dothideomycetes</taxon>
        <taxon>Dothideomycetes incertae sedis</taxon>
        <taxon>Botryosphaeriales</taxon>
        <taxon>Botryosphaeriaceae</taxon>
        <taxon>Macrophomina</taxon>
    </lineage>
</organism>
<proteinExistence type="predicted"/>